<proteinExistence type="inferred from homology"/>
<dbReference type="InParanoid" id="A0A482WJJ2"/>
<dbReference type="InterPro" id="IPR011009">
    <property type="entry name" value="Kinase-like_dom_sf"/>
</dbReference>
<organism evidence="9 10">
    <name type="scientific">Laodelphax striatellus</name>
    <name type="common">Small brown planthopper</name>
    <name type="synonym">Delphax striatella</name>
    <dbReference type="NCBI Taxonomy" id="195883"/>
    <lineage>
        <taxon>Eukaryota</taxon>
        <taxon>Metazoa</taxon>
        <taxon>Ecdysozoa</taxon>
        <taxon>Arthropoda</taxon>
        <taxon>Hexapoda</taxon>
        <taxon>Insecta</taxon>
        <taxon>Pterygota</taxon>
        <taxon>Neoptera</taxon>
        <taxon>Paraneoptera</taxon>
        <taxon>Hemiptera</taxon>
        <taxon>Auchenorrhyncha</taxon>
        <taxon>Fulgoroidea</taxon>
        <taxon>Delphacidae</taxon>
        <taxon>Criomorphinae</taxon>
        <taxon>Laodelphax</taxon>
    </lineage>
</organism>
<keyword evidence="2" id="KW-0723">Serine/threonine-protein kinase</keyword>
<feature type="domain" description="Protein kinase" evidence="8">
    <location>
        <begin position="13"/>
        <end position="292"/>
    </location>
</feature>
<dbReference type="SMART" id="SM00220">
    <property type="entry name" value="S_TKc"/>
    <property type="match status" value="1"/>
</dbReference>
<comment type="similarity">
    <text evidence="1">Belongs to the protein kinase superfamily. CMGC Ser/Thr protein kinase family. CDC2/CDKX subfamily.</text>
</comment>
<evidence type="ECO:0000259" key="8">
    <source>
        <dbReference type="PROSITE" id="PS50011"/>
    </source>
</evidence>
<dbReference type="Gene3D" id="3.30.200.20">
    <property type="entry name" value="Phosphorylase Kinase, domain 1"/>
    <property type="match status" value="1"/>
</dbReference>
<dbReference type="Gene3D" id="1.10.510.10">
    <property type="entry name" value="Transferase(Phosphotransferase) domain 1"/>
    <property type="match status" value="1"/>
</dbReference>
<dbReference type="Pfam" id="PF00069">
    <property type="entry name" value="Pkinase"/>
    <property type="match status" value="1"/>
</dbReference>
<dbReference type="PROSITE" id="PS50011">
    <property type="entry name" value="PROTEIN_KINASE_DOM"/>
    <property type="match status" value="1"/>
</dbReference>
<keyword evidence="3" id="KW-0808">Transferase</keyword>
<dbReference type="GO" id="GO:0004674">
    <property type="term" value="F:protein serine/threonine kinase activity"/>
    <property type="evidence" value="ECO:0007669"/>
    <property type="project" value="UniProtKB-KW"/>
</dbReference>
<dbReference type="EMBL" id="QKKF02033617">
    <property type="protein sequence ID" value="RZF33697.1"/>
    <property type="molecule type" value="Genomic_DNA"/>
</dbReference>
<keyword evidence="5" id="KW-0418">Kinase</keyword>
<dbReference type="InterPro" id="IPR008271">
    <property type="entry name" value="Ser/Thr_kinase_AS"/>
</dbReference>
<dbReference type="AlphaFoldDB" id="A0A482WJJ2"/>
<evidence type="ECO:0000313" key="10">
    <source>
        <dbReference type="Proteomes" id="UP000291343"/>
    </source>
</evidence>
<evidence type="ECO:0000256" key="6">
    <source>
        <dbReference type="ARBA" id="ARBA00022840"/>
    </source>
</evidence>
<sequence length="384" mass="43054">MSIVLRTSPEDKYETSIELYKGKYSSVCTAKLKNSPGESTVVIKRNTVSNYSLNEIKTYKQLNNSEQFLKVYDVCGKYTLVFERCMCNLEDLFMPQLVYPEEQKNLALQFLSGLNAIHQKKLVHRDIKMRNILMTYDGILKICDFESVCDNDSFPTSNIGTRGYKPFEILISTSTLPVTYSLDLWAAGVILFKIFTQNRKFLTPSPPCDETDIQMMTRMFGCPTGPYYESLPGYPEYYKWASSYKKNNIRENLVDWMSAHTMCEVDLVEKLLQLEPSARCTAFELMNAQSFFVQPLPSVNLKEAIKRYMQATKITRPPPHKAELFDFKTLNPNYSKSSSGTGTSGTSGTGTSGTSGTGTSGNSSGSGTSKSSSQQESGQKGVKK</sequence>
<feature type="compositionally biased region" description="Gly residues" evidence="7">
    <location>
        <begin position="342"/>
        <end position="359"/>
    </location>
</feature>
<evidence type="ECO:0000256" key="2">
    <source>
        <dbReference type="ARBA" id="ARBA00022527"/>
    </source>
</evidence>
<dbReference type="InterPro" id="IPR000719">
    <property type="entry name" value="Prot_kinase_dom"/>
</dbReference>
<accession>A0A482WJJ2</accession>
<evidence type="ECO:0000256" key="3">
    <source>
        <dbReference type="ARBA" id="ARBA00022679"/>
    </source>
</evidence>
<name>A0A482WJJ2_LAOST</name>
<evidence type="ECO:0000256" key="1">
    <source>
        <dbReference type="ARBA" id="ARBA00006485"/>
    </source>
</evidence>
<feature type="region of interest" description="Disordered" evidence="7">
    <location>
        <begin position="335"/>
        <end position="384"/>
    </location>
</feature>
<gene>
    <name evidence="9" type="ORF">LSTR_LSTR007075</name>
</gene>
<feature type="compositionally biased region" description="Low complexity" evidence="7">
    <location>
        <begin position="360"/>
        <end position="384"/>
    </location>
</feature>
<protein>
    <recommendedName>
        <fullName evidence="8">Protein kinase domain-containing protein</fullName>
    </recommendedName>
</protein>
<dbReference type="SMR" id="A0A482WJJ2"/>
<keyword evidence="6" id="KW-0067">ATP-binding</keyword>
<evidence type="ECO:0000313" key="9">
    <source>
        <dbReference type="EMBL" id="RZF33697.1"/>
    </source>
</evidence>
<reference evidence="9 10" key="1">
    <citation type="journal article" date="2017" name="Gigascience">
        <title>Genome sequence of the small brown planthopper, Laodelphax striatellus.</title>
        <authorList>
            <person name="Zhu J."/>
            <person name="Jiang F."/>
            <person name="Wang X."/>
            <person name="Yang P."/>
            <person name="Bao Y."/>
            <person name="Zhao W."/>
            <person name="Wang W."/>
            <person name="Lu H."/>
            <person name="Wang Q."/>
            <person name="Cui N."/>
            <person name="Li J."/>
            <person name="Chen X."/>
            <person name="Luo L."/>
            <person name="Yu J."/>
            <person name="Kang L."/>
            <person name="Cui F."/>
        </authorList>
    </citation>
    <scope>NUCLEOTIDE SEQUENCE [LARGE SCALE GENOMIC DNA]</scope>
    <source>
        <strain evidence="9">Lst14</strain>
    </source>
</reference>
<evidence type="ECO:0000256" key="4">
    <source>
        <dbReference type="ARBA" id="ARBA00022741"/>
    </source>
</evidence>
<dbReference type="STRING" id="195883.A0A482WJJ2"/>
<dbReference type="PROSITE" id="PS00108">
    <property type="entry name" value="PROTEIN_KINASE_ST"/>
    <property type="match status" value="1"/>
</dbReference>
<dbReference type="GO" id="GO:0005634">
    <property type="term" value="C:nucleus"/>
    <property type="evidence" value="ECO:0007669"/>
    <property type="project" value="TreeGrafter"/>
</dbReference>
<dbReference type="GO" id="GO:0005524">
    <property type="term" value="F:ATP binding"/>
    <property type="evidence" value="ECO:0007669"/>
    <property type="project" value="UniProtKB-KW"/>
</dbReference>
<dbReference type="Proteomes" id="UP000291343">
    <property type="component" value="Unassembled WGS sequence"/>
</dbReference>
<dbReference type="OrthoDB" id="10016527at2759"/>
<evidence type="ECO:0000256" key="7">
    <source>
        <dbReference type="SAM" id="MobiDB-lite"/>
    </source>
</evidence>
<dbReference type="SUPFAM" id="SSF56112">
    <property type="entry name" value="Protein kinase-like (PK-like)"/>
    <property type="match status" value="1"/>
</dbReference>
<dbReference type="PANTHER" id="PTHR24056">
    <property type="entry name" value="CELL DIVISION PROTEIN KINASE"/>
    <property type="match status" value="1"/>
</dbReference>
<dbReference type="InterPro" id="IPR050108">
    <property type="entry name" value="CDK"/>
</dbReference>
<keyword evidence="4" id="KW-0547">Nucleotide-binding</keyword>
<evidence type="ECO:0000256" key="5">
    <source>
        <dbReference type="ARBA" id="ARBA00022777"/>
    </source>
</evidence>
<comment type="caution">
    <text evidence="9">The sequence shown here is derived from an EMBL/GenBank/DDBJ whole genome shotgun (WGS) entry which is preliminary data.</text>
</comment>
<keyword evidence="10" id="KW-1185">Reference proteome</keyword>